<keyword evidence="3" id="KW-1185">Reference proteome</keyword>
<dbReference type="InterPro" id="IPR020843">
    <property type="entry name" value="ER"/>
</dbReference>
<dbReference type="SUPFAM" id="SSF50129">
    <property type="entry name" value="GroES-like"/>
    <property type="match status" value="1"/>
</dbReference>
<dbReference type="SMART" id="SM00829">
    <property type="entry name" value="PKS_ER"/>
    <property type="match status" value="1"/>
</dbReference>
<dbReference type="Pfam" id="PF08240">
    <property type="entry name" value="ADH_N"/>
    <property type="match status" value="1"/>
</dbReference>
<evidence type="ECO:0000313" key="2">
    <source>
        <dbReference type="EMBL" id="GAD49141.1"/>
    </source>
</evidence>
<dbReference type="OrthoDB" id="4190732at2"/>
<dbReference type="Gene3D" id="3.90.180.10">
    <property type="entry name" value="Medium-chain alcohol dehydrogenases, catalytic domain"/>
    <property type="match status" value="1"/>
</dbReference>
<feature type="domain" description="Enoyl reductase (ER)" evidence="1">
    <location>
        <begin position="10"/>
        <end position="322"/>
    </location>
</feature>
<evidence type="ECO:0000259" key="1">
    <source>
        <dbReference type="SMART" id="SM00829"/>
    </source>
</evidence>
<dbReference type="InterPro" id="IPR036291">
    <property type="entry name" value="NAD(P)-bd_dom_sf"/>
</dbReference>
<reference evidence="2 3" key="1">
    <citation type="submission" date="2013-09" db="EMBL/GenBank/DDBJ databases">
        <title>Whole genome shotgun sequence of Novosphingobium tardaugens NBRC 16725.</title>
        <authorList>
            <person name="Isaki S."/>
            <person name="Hosoyama A."/>
            <person name="Tsuchikane K."/>
            <person name="Katsumata H."/>
            <person name="Ando Y."/>
            <person name="Yamazaki S."/>
            <person name="Fujita N."/>
        </authorList>
    </citation>
    <scope>NUCLEOTIDE SEQUENCE [LARGE SCALE GENOMIC DNA]</scope>
    <source>
        <strain evidence="2 3">NBRC 16725</strain>
    </source>
</reference>
<dbReference type="KEGG" id="ntd:EGO55_11520"/>
<comment type="caution">
    <text evidence="2">The sequence shown here is derived from an EMBL/GenBank/DDBJ whole genome shotgun (WGS) entry which is preliminary data.</text>
</comment>
<dbReference type="CDD" id="cd08241">
    <property type="entry name" value="QOR1"/>
    <property type="match status" value="1"/>
</dbReference>
<sequence length="331" mass="34307">MKAVICREFAPVEELEIGAFDAPEVAPGKVLIDVEAAGVNFPDGLMVQGKYQTKPPVPFVPGSELGGTVRAVGEGVTGLAVGDRVVAFSGTGGFAQQALVPAPQVFPLPDAADAVVASGMLITYGTSYHALKDRAQLKPGETLLVLGAAGGVGLAAVELGALMGARVIAAASTEEKLALARTYGAAETINYATEDFRERIKELTGGKGVDVVYDPVGGDLTVPAIKSLAWYGRLLVVGFAAGQIPQIPANLLLLKSASAVGVLWGNSLRADPVHHAGNIAQLLEWLAAGRIKPEVDTVFPLDQAVKAINHVMERRAQGKVILTMAAEGESK</sequence>
<dbReference type="InterPro" id="IPR051397">
    <property type="entry name" value="Zn-ADH-like_protein"/>
</dbReference>
<dbReference type="PANTHER" id="PTHR43677">
    <property type="entry name" value="SHORT-CHAIN DEHYDROGENASE/REDUCTASE"/>
    <property type="match status" value="1"/>
</dbReference>
<proteinExistence type="predicted"/>
<dbReference type="RefSeq" id="WP_021690048.1">
    <property type="nucleotide sequence ID" value="NZ_BASZ01000005.1"/>
</dbReference>
<dbReference type="Proteomes" id="UP000016568">
    <property type="component" value="Unassembled WGS sequence"/>
</dbReference>
<organism evidence="2 3">
    <name type="scientific">Caenibius tardaugens NBRC 16725</name>
    <dbReference type="NCBI Taxonomy" id="1219035"/>
    <lineage>
        <taxon>Bacteria</taxon>
        <taxon>Pseudomonadati</taxon>
        <taxon>Pseudomonadota</taxon>
        <taxon>Alphaproteobacteria</taxon>
        <taxon>Sphingomonadales</taxon>
        <taxon>Erythrobacteraceae</taxon>
        <taxon>Caenibius</taxon>
    </lineage>
</organism>
<dbReference type="EMBL" id="BASZ01000005">
    <property type="protein sequence ID" value="GAD49141.1"/>
    <property type="molecule type" value="Genomic_DNA"/>
</dbReference>
<protein>
    <submittedName>
        <fullName evidence="2">Putative oxidoreductase</fullName>
    </submittedName>
</protein>
<dbReference type="SUPFAM" id="SSF51735">
    <property type="entry name" value="NAD(P)-binding Rossmann-fold domains"/>
    <property type="match status" value="1"/>
</dbReference>
<dbReference type="eggNOG" id="COG0604">
    <property type="taxonomic scope" value="Bacteria"/>
</dbReference>
<evidence type="ECO:0000313" key="3">
    <source>
        <dbReference type="Proteomes" id="UP000016568"/>
    </source>
</evidence>
<dbReference type="Gene3D" id="3.40.50.720">
    <property type="entry name" value="NAD(P)-binding Rossmann-like Domain"/>
    <property type="match status" value="1"/>
</dbReference>
<dbReference type="AlphaFoldDB" id="U2Y7F7"/>
<dbReference type="InterPro" id="IPR013154">
    <property type="entry name" value="ADH-like_N"/>
</dbReference>
<accession>U2Y7F7</accession>
<dbReference type="GO" id="GO:0016491">
    <property type="term" value="F:oxidoreductase activity"/>
    <property type="evidence" value="ECO:0007669"/>
    <property type="project" value="InterPro"/>
</dbReference>
<dbReference type="InterPro" id="IPR013149">
    <property type="entry name" value="ADH-like_C"/>
</dbReference>
<dbReference type="PANTHER" id="PTHR43677:SF4">
    <property type="entry name" value="QUINONE OXIDOREDUCTASE-LIKE PROTEIN 2"/>
    <property type="match status" value="1"/>
</dbReference>
<gene>
    <name evidence="2" type="ORF">NT2_05_00620</name>
</gene>
<name>U2Y7F7_9SPHN</name>
<dbReference type="InterPro" id="IPR011032">
    <property type="entry name" value="GroES-like_sf"/>
</dbReference>
<dbReference type="Pfam" id="PF00107">
    <property type="entry name" value="ADH_zinc_N"/>
    <property type="match status" value="1"/>
</dbReference>